<dbReference type="GO" id="GO:0016020">
    <property type="term" value="C:membrane"/>
    <property type="evidence" value="ECO:0007669"/>
    <property type="project" value="UniProtKB-SubCell"/>
</dbReference>
<dbReference type="Proteomes" id="UP000276309">
    <property type="component" value="Chromosome"/>
</dbReference>
<dbReference type="Pfam" id="PF05154">
    <property type="entry name" value="TM2"/>
    <property type="match status" value="1"/>
</dbReference>
<dbReference type="SUPFAM" id="SSF47162">
    <property type="entry name" value="Apolipoprotein"/>
    <property type="match status" value="1"/>
</dbReference>
<keyword evidence="4 6" id="KW-0472">Membrane</keyword>
<dbReference type="AlphaFoldDB" id="A0A3G2LAI2"/>
<evidence type="ECO:0000256" key="1">
    <source>
        <dbReference type="ARBA" id="ARBA00004141"/>
    </source>
</evidence>
<dbReference type="InterPro" id="IPR007829">
    <property type="entry name" value="TM2"/>
</dbReference>
<keyword evidence="3 6" id="KW-1133">Transmembrane helix</keyword>
<evidence type="ECO:0000259" key="7">
    <source>
        <dbReference type="Pfam" id="PF05154"/>
    </source>
</evidence>
<gene>
    <name evidence="8" type="ORF">D1013_18735</name>
</gene>
<dbReference type="EMBL" id="CP032050">
    <property type="protein sequence ID" value="AYN69275.1"/>
    <property type="molecule type" value="Genomic_DNA"/>
</dbReference>
<evidence type="ECO:0000256" key="2">
    <source>
        <dbReference type="ARBA" id="ARBA00022692"/>
    </source>
</evidence>
<evidence type="ECO:0000313" key="9">
    <source>
        <dbReference type="Proteomes" id="UP000276309"/>
    </source>
</evidence>
<feature type="transmembrane region" description="Helical" evidence="6">
    <location>
        <begin position="113"/>
        <end position="134"/>
    </location>
</feature>
<dbReference type="KEGG" id="emar:D1013_18735"/>
<evidence type="ECO:0000256" key="6">
    <source>
        <dbReference type="SAM" id="Phobius"/>
    </source>
</evidence>
<accession>A0A3G2LAI2</accession>
<proteinExistence type="predicted"/>
<evidence type="ECO:0000256" key="3">
    <source>
        <dbReference type="ARBA" id="ARBA00022989"/>
    </source>
</evidence>
<feature type="domain" description="TM2" evidence="7">
    <location>
        <begin position="109"/>
        <end position="159"/>
    </location>
</feature>
<name>A0A3G2LAI2_9FLAO</name>
<keyword evidence="9" id="KW-1185">Reference proteome</keyword>
<organism evidence="8 9">
    <name type="scientific">Euzebyella marina</name>
    <dbReference type="NCBI Taxonomy" id="1761453"/>
    <lineage>
        <taxon>Bacteria</taxon>
        <taxon>Pseudomonadati</taxon>
        <taxon>Bacteroidota</taxon>
        <taxon>Flavobacteriia</taxon>
        <taxon>Flavobacteriales</taxon>
        <taxon>Flavobacteriaceae</taxon>
        <taxon>Euzebyella</taxon>
    </lineage>
</organism>
<feature type="region of interest" description="Disordered" evidence="5">
    <location>
        <begin position="1"/>
        <end position="70"/>
    </location>
</feature>
<protein>
    <submittedName>
        <fullName evidence="8">NINE protein</fullName>
    </submittedName>
</protein>
<dbReference type="Gene3D" id="1.20.120.20">
    <property type="entry name" value="Apolipoprotein"/>
    <property type="match status" value="1"/>
</dbReference>
<feature type="compositionally biased region" description="Basic and acidic residues" evidence="5">
    <location>
        <begin position="1"/>
        <end position="12"/>
    </location>
</feature>
<feature type="transmembrane region" description="Helical" evidence="6">
    <location>
        <begin position="146"/>
        <end position="170"/>
    </location>
</feature>
<reference evidence="8 9" key="1">
    <citation type="submission" date="2018-08" db="EMBL/GenBank/DDBJ databases">
        <title>The reduced genetic potential of extracellular carbohydrate catabolism in Euzebyella marina RN62, a Flavobacteriia bacterium isolated from the hadal water.</title>
        <authorList>
            <person name="Xue C."/>
        </authorList>
    </citation>
    <scope>NUCLEOTIDE SEQUENCE [LARGE SCALE GENOMIC DNA]</scope>
    <source>
        <strain evidence="8 9">RN62</strain>
    </source>
</reference>
<sequence length="195" mass="21298">MSEDKKFGKGDGEDAINPINQGEGDLRSEASEAFEKNSKEGENLGDKAHDKFEEAKEAAEDFAEKAKEKSKDFAEDTKKAASDFANDAKKTANEFTEGAKQAFAGADGENKKLLAGLLALFLGWAGVHKFILGYQKEGIIMLAGSVIGWVTACFIIGYFLALAVWVVGVVEGIIYLTKSDEDFYNTYQVGKKPWF</sequence>
<feature type="compositionally biased region" description="Basic and acidic residues" evidence="5">
    <location>
        <begin position="24"/>
        <end position="70"/>
    </location>
</feature>
<keyword evidence="2 6" id="KW-0812">Transmembrane</keyword>
<dbReference type="OrthoDB" id="9816361at2"/>
<comment type="subcellular location">
    <subcellularLocation>
        <location evidence="1">Membrane</location>
        <topology evidence="1">Multi-pass membrane protein</topology>
    </subcellularLocation>
</comment>
<evidence type="ECO:0000256" key="4">
    <source>
        <dbReference type="ARBA" id="ARBA00023136"/>
    </source>
</evidence>
<evidence type="ECO:0000313" key="8">
    <source>
        <dbReference type="EMBL" id="AYN69275.1"/>
    </source>
</evidence>
<evidence type="ECO:0000256" key="5">
    <source>
        <dbReference type="SAM" id="MobiDB-lite"/>
    </source>
</evidence>